<gene>
    <name evidence="2" type="ORF">AB8U03_01675</name>
</gene>
<comment type="caution">
    <text evidence="2">The sequence shown here is derived from an EMBL/GenBank/DDBJ whole genome shotgun (WGS) entry which is preliminary data.</text>
</comment>
<dbReference type="Pfam" id="PF00753">
    <property type="entry name" value="Lactamase_B"/>
    <property type="match status" value="1"/>
</dbReference>
<dbReference type="PANTHER" id="PTHR42951:SF14">
    <property type="entry name" value="METALLO-BETA-LACTAMASE SUPERFAMILY PROTEIN"/>
    <property type="match status" value="1"/>
</dbReference>
<evidence type="ECO:0000259" key="1">
    <source>
        <dbReference type="SMART" id="SM00849"/>
    </source>
</evidence>
<sequence length="297" mass="34183">MDLNKIKGNTYYIDSPTNCGIFIFKNKNCLIVDTGINNSEAKKMDNLLTENNLHPKFIINTHSHLDHCGGNLYFKKNYPGCLVYTSKNEKLFMENQELFSSMLSSSYPSRAFDRSNKPIDVDFILDYGINKLNEEKFIIIPLPGHSIEHIGIVTPEKVCFLGDSIFSSEILDKYSFPYLYNIEDSLLSLNKIKDIDADYFLIGHSKKLLDKKGIMALVDKNISNINDYKNEILDLLDQPLTREDILENITILNNLSLNFYEYHLNFGGISAFISYLYNNKLIDYSVEDGKLYYFSSK</sequence>
<dbReference type="PANTHER" id="PTHR42951">
    <property type="entry name" value="METALLO-BETA-LACTAMASE DOMAIN-CONTAINING"/>
    <property type="match status" value="1"/>
</dbReference>
<evidence type="ECO:0000313" key="3">
    <source>
        <dbReference type="Proteomes" id="UP001564657"/>
    </source>
</evidence>
<name>A0ABV4BQ64_9CLOT</name>
<keyword evidence="3" id="KW-1185">Reference proteome</keyword>
<feature type="domain" description="Metallo-beta-lactamase" evidence="1">
    <location>
        <begin position="16"/>
        <end position="204"/>
    </location>
</feature>
<dbReference type="SUPFAM" id="SSF56281">
    <property type="entry name" value="Metallo-hydrolase/oxidoreductase"/>
    <property type="match status" value="1"/>
</dbReference>
<proteinExistence type="predicted"/>
<evidence type="ECO:0000313" key="2">
    <source>
        <dbReference type="EMBL" id="MEY7998918.1"/>
    </source>
</evidence>
<dbReference type="EMBL" id="JBGEWD010000001">
    <property type="protein sequence ID" value="MEY7998918.1"/>
    <property type="molecule type" value="Genomic_DNA"/>
</dbReference>
<dbReference type="RefSeq" id="WP_369702794.1">
    <property type="nucleotide sequence ID" value="NZ_JBGEWD010000001.1"/>
</dbReference>
<dbReference type="Proteomes" id="UP001564657">
    <property type="component" value="Unassembled WGS sequence"/>
</dbReference>
<dbReference type="SMART" id="SM00849">
    <property type="entry name" value="Lactamase_B"/>
    <property type="match status" value="1"/>
</dbReference>
<dbReference type="InterPro" id="IPR036866">
    <property type="entry name" value="RibonucZ/Hydroxyglut_hydro"/>
</dbReference>
<dbReference type="InterPro" id="IPR050855">
    <property type="entry name" value="NDM-1-like"/>
</dbReference>
<reference evidence="2 3" key="1">
    <citation type="submission" date="2024-08" db="EMBL/GenBank/DDBJ databases">
        <title>Clostridium lapicellarii sp. nov., and Clostridium renhuaiense sp. nov., two species isolated from the mud in a fermentation cellar used for producing sauce-flavour Chinese liquors.</title>
        <authorList>
            <person name="Yang F."/>
            <person name="Wang H."/>
            <person name="Chen L.Q."/>
            <person name="Zhou N."/>
            <person name="Lu J.J."/>
            <person name="Pu X.X."/>
            <person name="Wan B."/>
            <person name="Wang L."/>
            <person name="Liu S.J."/>
        </authorList>
    </citation>
    <scope>NUCLEOTIDE SEQUENCE [LARGE SCALE GENOMIC DNA]</scope>
    <source>
        <strain evidence="2 3">MT-5</strain>
    </source>
</reference>
<dbReference type="InterPro" id="IPR001279">
    <property type="entry name" value="Metallo-B-lactamas"/>
</dbReference>
<dbReference type="CDD" id="cd07743">
    <property type="entry name" value="metallo-hydrolase-like_MBL-fold"/>
    <property type="match status" value="1"/>
</dbReference>
<protein>
    <submittedName>
        <fullName evidence="2">MBL fold metallo-hydrolase</fullName>
    </submittedName>
</protein>
<dbReference type="Gene3D" id="3.60.15.10">
    <property type="entry name" value="Ribonuclease Z/Hydroxyacylglutathione hydrolase-like"/>
    <property type="match status" value="1"/>
</dbReference>
<accession>A0ABV4BQ64</accession>
<organism evidence="2 3">
    <name type="scientific">Clostridium moutaii</name>
    <dbReference type="NCBI Taxonomy" id="3240932"/>
    <lineage>
        <taxon>Bacteria</taxon>
        <taxon>Bacillati</taxon>
        <taxon>Bacillota</taxon>
        <taxon>Clostridia</taxon>
        <taxon>Eubacteriales</taxon>
        <taxon>Clostridiaceae</taxon>
        <taxon>Clostridium</taxon>
    </lineage>
</organism>